<dbReference type="PROSITE" id="PS50157">
    <property type="entry name" value="ZINC_FINGER_C2H2_2"/>
    <property type="match status" value="3"/>
</dbReference>
<dbReference type="PANTHER" id="PTHR24388:SF54">
    <property type="entry name" value="PROTEIN ESCARGOT"/>
    <property type="match status" value="1"/>
</dbReference>
<evidence type="ECO:0000256" key="7">
    <source>
        <dbReference type="PROSITE-ProRule" id="PRU00042"/>
    </source>
</evidence>
<dbReference type="GO" id="GO:0008270">
    <property type="term" value="F:zinc ion binding"/>
    <property type="evidence" value="ECO:0007669"/>
    <property type="project" value="UniProtKB-KW"/>
</dbReference>
<dbReference type="Gene3D" id="3.30.160.60">
    <property type="entry name" value="Classic Zinc Finger"/>
    <property type="match status" value="3"/>
</dbReference>
<dbReference type="OMA" id="KHVCTHC"/>
<feature type="domain" description="C2H2-type" evidence="9">
    <location>
        <begin position="80"/>
        <end position="108"/>
    </location>
</feature>
<dbReference type="GO" id="GO:0005634">
    <property type="term" value="C:nucleus"/>
    <property type="evidence" value="ECO:0007669"/>
    <property type="project" value="UniProtKB-SubCell"/>
</dbReference>
<keyword evidence="3" id="KW-0677">Repeat</keyword>
<evidence type="ECO:0000259" key="9">
    <source>
        <dbReference type="PROSITE" id="PS50157"/>
    </source>
</evidence>
<reference evidence="10" key="2">
    <citation type="submission" date="2015-11" db="EMBL/GenBank/DDBJ databases">
        <authorList>
            <person name="Zhang Y."/>
            <person name="Guo Z."/>
        </authorList>
    </citation>
    <scope>NUCLEOTIDE SEQUENCE</scope>
</reference>
<evidence type="ECO:0000256" key="6">
    <source>
        <dbReference type="ARBA" id="ARBA00023242"/>
    </source>
</evidence>
<keyword evidence="6" id="KW-0539">Nucleus</keyword>
<evidence type="ECO:0000256" key="8">
    <source>
        <dbReference type="SAM" id="MobiDB-lite"/>
    </source>
</evidence>
<dbReference type="AlphaFoldDB" id="A0A087W1T1"/>
<organism evidence="10 11">
    <name type="scientific">Echinococcus multilocularis</name>
    <name type="common">Fox tapeworm</name>
    <dbReference type="NCBI Taxonomy" id="6211"/>
    <lineage>
        <taxon>Eukaryota</taxon>
        <taxon>Metazoa</taxon>
        <taxon>Spiralia</taxon>
        <taxon>Lophotrochozoa</taxon>
        <taxon>Platyhelminthes</taxon>
        <taxon>Cestoda</taxon>
        <taxon>Eucestoda</taxon>
        <taxon>Cyclophyllidea</taxon>
        <taxon>Taeniidae</taxon>
        <taxon>Echinococcus</taxon>
    </lineage>
</organism>
<dbReference type="SMART" id="SM00355">
    <property type="entry name" value="ZnF_C2H2"/>
    <property type="match status" value="4"/>
</dbReference>
<keyword evidence="4 7" id="KW-0863">Zinc-finger</keyword>
<dbReference type="STRING" id="6211.A0A087W1T1"/>
<evidence type="ECO:0000256" key="1">
    <source>
        <dbReference type="ARBA" id="ARBA00004123"/>
    </source>
</evidence>
<protein>
    <submittedName>
        <fullName evidence="10">Zinc finger C2H2 type</fullName>
    </submittedName>
</protein>
<comment type="subcellular location">
    <subcellularLocation>
        <location evidence="1">Nucleus</location>
    </subcellularLocation>
</comment>
<name>A0A087W1T1_ECHMU</name>
<dbReference type="EMBL" id="LN902844">
    <property type="protein sequence ID" value="CDI98500.1"/>
    <property type="molecule type" value="Genomic_DNA"/>
</dbReference>
<dbReference type="eggNOG" id="KOG1721">
    <property type="taxonomic scope" value="Eukaryota"/>
</dbReference>
<keyword evidence="11" id="KW-1185">Reference proteome</keyword>
<dbReference type="GO" id="GO:0000981">
    <property type="term" value="F:DNA-binding transcription factor activity, RNA polymerase II-specific"/>
    <property type="evidence" value="ECO:0007669"/>
    <property type="project" value="TreeGrafter"/>
</dbReference>
<evidence type="ECO:0000256" key="5">
    <source>
        <dbReference type="ARBA" id="ARBA00022833"/>
    </source>
</evidence>
<dbReference type="InterPro" id="IPR050527">
    <property type="entry name" value="Snail/Krueppel_Znf"/>
</dbReference>
<evidence type="ECO:0000313" key="11">
    <source>
        <dbReference type="Proteomes" id="UP000017246"/>
    </source>
</evidence>
<evidence type="ECO:0000313" key="10">
    <source>
        <dbReference type="EMBL" id="CDI98500.1"/>
    </source>
</evidence>
<feature type="domain" description="C2H2-type" evidence="9">
    <location>
        <begin position="138"/>
        <end position="166"/>
    </location>
</feature>
<dbReference type="InterPro" id="IPR013087">
    <property type="entry name" value="Znf_C2H2_type"/>
</dbReference>
<dbReference type="Pfam" id="PF00096">
    <property type="entry name" value="zf-C2H2"/>
    <property type="match status" value="3"/>
</dbReference>
<reference evidence="10" key="1">
    <citation type="journal article" date="2013" name="Nature">
        <title>The genomes of four tapeworm species reveal adaptations to parasitism.</title>
        <authorList>
            <person name="Tsai I.J."/>
            <person name="Zarowiecki M."/>
            <person name="Holroyd N."/>
            <person name="Garciarrubio A."/>
            <person name="Sanchez-Flores A."/>
            <person name="Brooks K.L."/>
            <person name="Tracey A."/>
            <person name="Bobes R.J."/>
            <person name="Fragoso G."/>
            <person name="Sciutto E."/>
            <person name="Aslett M."/>
            <person name="Beasley H."/>
            <person name="Bennett H.M."/>
            <person name="Cai J."/>
            <person name="Camicia F."/>
            <person name="Clark R."/>
            <person name="Cucher M."/>
            <person name="De Silva N."/>
            <person name="Day T.A."/>
            <person name="Deplazes P."/>
            <person name="Estrada K."/>
            <person name="Fernandez C."/>
            <person name="Holland P.W."/>
            <person name="Hou J."/>
            <person name="Hu S."/>
            <person name="Huckvale T."/>
            <person name="Hung S.S."/>
            <person name="Kamenetzky L."/>
            <person name="Keane J.A."/>
            <person name="Kiss F."/>
            <person name="Koziol U."/>
            <person name="Lambert O."/>
            <person name="Liu K."/>
            <person name="Luo X."/>
            <person name="Luo Y."/>
            <person name="Macchiaroli N."/>
            <person name="Nichol S."/>
            <person name="Paps J."/>
            <person name="Parkinson J."/>
            <person name="Pouchkina-Stantcheva N."/>
            <person name="Riddiford N."/>
            <person name="Rosenzvit M."/>
            <person name="Salinas G."/>
            <person name="Wasmuth J.D."/>
            <person name="Zamanian M."/>
            <person name="Zheng Y."/>
            <person name="Cai X."/>
            <person name="Soberon X."/>
            <person name="Olson P.D."/>
            <person name="Laclette J.P."/>
            <person name="Brehm K."/>
            <person name="Berriman M."/>
            <person name="Garciarrubio A."/>
            <person name="Bobes R.J."/>
            <person name="Fragoso G."/>
            <person name="Sanchez-Flores A."/>
            <person name="Estrada K."/>
            <person name="Cevallos M.A."/>
            <person name="Morett E."/>
            <person name="Gonzalez V."/>
            <person name="Portillo T."/>
            <person name="Ochoa-Leyva A."/>
            <person name="Jose M.V."/>
            <person name="Sciutto E."/>
            <person name="Landa A."/>
            <person name="Jimenez L."/>
            <person name="Valdes V."/>
            <person name="Carrero J.C."/>
            <person name="Larralde C."/>
            <person name="Morales-Montor J."/>
            <person name="Limon-Lason J."/>
            <person name="Soberon X."/>
            <person name="Laclette J.P."/>
        </authorList>
    </citation>
    <scope>NUCLEOTIDE SEQUENCE [LARGE SCALE GENOMIC DNA]</scope>
</reference>
<keyword evidence="5" id="KW-0862">Zinc</keyword>
<evidence type="ECO:0000256" key="2">
    <source>
        <dbReference type="ARBA" id="ARBA00022723"/>
    </source>
</evidence>
<dbReference type="FunFam" id="3.30.160.60:FF:000100">
    <property type="entry name" value="Zinc finger 45-like"/>
    <property type="match status" value="1"/>
</dbReference>
<dbReference type="OrthoDB" id="6243993at2759"/>
<feature type="domain" description="C2H2-type" evidence="9">
    <location>
        <begin position="109"/>
        <end position="137"/>
    </location>
</feature>
<keyword evidence="2" id="KW-0479">Metal-binding</keyword>
<evidence type="ECO:0000256" key="4">
    <source>
        <dbReference type="ARBA" id="ARBA00022771"/>
    </source>
</evidence>
<evidence type="ECO:0000256" key="3">
    <source>
        <dbReference type="ARBA" id="ARBA00022737"/>
    </source>
</evidence>
<accession>A0A087W1T1</accession>
<dbReference type="SUPFAM" id="SSF57667">
    <property type="entry name" value="beta-beta-alpha zinc fingers"/>
    <property type="match status" value="1"/>
</dbReference>
<gene>
    <name evidence="10" type="ORF">EmuJ_000235600</name>
</gene>
<proteinExistence type="predicted"/>
<dbReference type="Proteomes" id="UP000017246">
    <property type="component" value="Unassembled WGS sequence"/>
</dbReference>
<dbReference type="PROSITE" id="PS00028">
    <property type="entry name" value="ZINC_FINGER_C2H2_1"/>
    <property type="match status" value="4"/>
</dbReference>
<sequence length="251" mass="27731">MQTSSSLKSNNESYEAEDDKVLSICTICGDTFPMISLLHAHVNAKHNVDDTGVVSAFDCSFVARSPTRPSAGPEAIDPKHVCTHCGQGFFKKSDLKEHIVAVHRNLKTHVCDQCRKGFTTPSYLRLHVLTVHEGVKAYSCPLCSKRYTQKHSLKKHISSRHGSDLTKNTATSNKEPHQSMQVKPSLSAMSSSTTVSSAAFKKSFSPLPHCIFLYTTRFLQLLLSLIKLKNIIYDLLGTDPVPLLTISSFPL</sequence>
<feature type="region of interest" description="Disordered" evidence="8">
    <location>
        <begin position="155"/>
        <end position="185"/>
    </location>
</feature>
<dbReference type="GO" id="GO:0000978">
    <property type="term" value="F:RNA polymerase II cis-regulatory region sequence-specific DNA binding"/>
    <property type="evidence" value="ECO:0007669"/>
    <property type="project" value="TreeGrafter"/>
</dbReference>
<dbReference type="InterPro" id="IPR036236">
    <property type="entry name" value="Znf_C2H2_sf"/>
</dbReference>
<feature type="compositionally biased region" description="Polar residues" evidence="8">
    <location>
        <begin position="165"/>
        <end position="182"/>
    </location>
</feature>
<dbReference type="PANTHER" id="PTHR24388">
    <property type="entry name" value="ZINC FINGER PROTEIN"/>
    <property type="match status" value="1"/>
</dbReference>